<feature type="region of interest" description="Disordered" evidence="6">
    <location>
        <begin position="139"/>
        <end position="223"/>
    </location>
</feature>
<dbReference type="PANTHER" id="PTHR46395">
    <property type="entry name" value="ADP-RIBOSYLATION FACTOR GTPASE-ACTIVATING PROTEIN 1"/>
    <property type="match status" value="1"/>
</dbReference>
<gene>
    <name evidence="8" type="ORF">OEA41_010718</name>
</gene>
<protein>
    <recommendedName>
        <fullName evidence="7">Arf-GAP domain-containing protein</fullName>
    </recommendedName>
</protein>
<dbReference type="SMART" id="SM00105">
    <property type="entry name" value="ArfGap"/>
    <property type="match status" value="1"/>
</dbReference>
<dbReference type="InterPro" id="IPR037278">
    <property type="entry name" value="ARFGAP/RecO"/>
</dbReference>
<feature type="domain" description="Arf-GAP" evidence="7">
    <location>
        <begin position="1"/>
        <end position="129"/>
    </location>
</feature>
<dbReference type="PROSITE" id="PS50115">
    <property type="entry name" value="ARFGAP"/>
    <property type="match status" value="1"/>
</dbReference>
<dbReference type="SUPFAM" id="SSF57863">
    <property type="entry name" value="ArfGap/RecO-like zinc finger"/>
    <property type="match status" value="1"/>
</dbReference>
<name>A0AAE0DFE0_9LECA</name>
<sequence length="362" mass="38135">MWELALLQKRPGNSTCIDCSAPSPQWASPKFGTFICLTCAGLHRGLGVHISFVRSIQMDSFKPLELSRMDLGGNNAWREFWEAKSGQSWGRPGEGADSAAQGRLEERYGGDVGEEWKERLGCKAEGREFGGMPVKERKKMESFGTDQSTARTASPLNAPTGIGSRSQKEINEDFFARKGNENKSRPEGLAPSQGGKYAGFGSEPAGPVKGSADGGGGALPSADEFQADPVAALTKGFGWFTSTVGKGAKTLNDGYLQPTAQKIAESDVAAQARLTAAQAAKQIQQGTKGAAEKFNNFVESTGEGGAARSKSSVEPERRDFWDSFGDADGDKTKGSGAIGTAAMRKGGGGSGGEGKGDGWDNW</sequence>
<dbReference type="Pfam" id="PF01412">
    <property type="entry name" value="ArfGap"/>
    <property type="match status" value="1"/>
</dbReference>
<reference evidence="8" key="1">
    <citation type="submission" date="2022-11" db="EMBL/GenBank/DDBJ databases">
        <title>Chromosomal genome sequence assembly and mating type (MAT) locus characterization of the leprose asexual lichenized fungus Lepraria neglecta (Nyl.) Erichsen.</title>
        <authorList>
            <person name="Allen J.L."/>
            <person name="Pfeffer B."/>
        </authorList>
    </citation>
    <scope>NUCLEOTIDE SEQUENCE</scope>
    <source>
        <strain evidence="8">Allen 5258</strain>
    </source>
</reference>
<dbReference type="Gene3D" id="1.10.220.150">
    <property type="entry name" value="Arf GTPase activating protein"/>
    <property type="match status" value="1"/>
</dbReference>
<organism evidence="8 9">
    <name type="scientific">Lepraria neglecta</name>
    <dbReference type="NCBI Taxonomy" id="209136"/>
    <lineage>
        <taxon>Eukaryota</taxon>
        <taxon>Fungi</taxon>
        <taxon>Dikarya</taxon>
        <taxon>Ascomycota</taxon>
        <taxon>Pezizomycotina</taxon>
        <taxon>Lecanoromycetes</taxon>
        <taxon>OSLEUM clade</taxon>
        <taxon>Lecanoromycetidae</taxon>
        <taxon>Lecanorales</taxon>
        <taxon>Lecanorineae</taxon>
        <taxon>Stereocaulaceae</taxon>
        <taxon>Lepraria</taxon>
    </lineage>
</organism>
<evidence type="ECO:0000256" key="2">
    <source>
        <dbReference type="ARBA" id="ARBA00022723"/>
    </source>
</evidence>
<evidence type="ECO:0000313" key="9">
    <source>
        <dbReference type="Proteomes" id="UP001276659"/>
    </source>
</evidence>
<dbReference type="EMBL" id="JASNWA010000011">
    <property type="protein sequence ID" value="KAK3167591.1"/>
    <property type="molecule type" value="Genomic_DNA"/>
</dbReference>
<dbReference type="InterPro" id="IPR001164">
    <property type="entry name" value="ArfGAP_dom"/>
</dbReference>
<feature type="compositionally biased region" description="Basic and acidic residues" evidence="6">
    <location>
        <begin position="311"/>
        <end position="321"/>
    </location>
</feature>
<comment type="caution">
    <text evidence="8">The sequence shown here is derived from an EMBL/GenBank/DDBJ whole genome shotgun (WGS) entry which is preliminary data.</text>
</comment>
<keyword evidence="3 5" id="KW-0863">Zinc-finger</keyword>
<dbReference type="Proteomes" id="UP001276659">
    <property type="component" value="Unassembled WGS sequence"/>
</dbReference>
<keyword evidence="4" id="KW-0862">Zinc</keyword>
<dbReference type="PANTHER" id="PTHR46395:SF1">
    <property type="entry name" value="ADP-RIBOSYLATION FACTOR GTPASE-ACTIVATING PROTEIN 1"/>
    <property type="match status" value="1"/>
</dbReference>
<dbReference type="GO" id="GO:0000139">
    <property type="term" value="C:Golgi membrane"/>
    <property type="evidence" value="ECO:0007669"/>
    <property type="project" value="TreeGrafter"/>
</dbReference>
<dbReference type="GO" id="GO:0005096">
    <property type="term" value="F:GTPase activator activity"/>
    <property type="evidence" value="ECO:0007669"/>
    <property type="project" value="UniProtKB-KW"/>
</dbReference>
<dbReference type="InterPro" id="IPR038508">
    <property type="entry name" value="ArfGAP_dom_sf"/>
</dbReference>
<proteinExistence type="predicted"/>
<keyword evidence="1" id="KW-0343">GTPase activation</keyword>
<feature type="compositionally biased region" description="Polar residues" evidence="6">
    <location>
        <begin position="144"/>
        <end position="157"/>
    </location>
</feature>
<feature type="compositionally biased region" description="Basic and acidic residues" evidence="6">
    <location>
        <begin position="166"/>
        <end position="186"/>
    </location>
</feature>
<evidence type="ECO:0000256" key="1">
    <source>
        <dbReference type="ARBA" id="ARBA00022468"/>
    </source>
</evidence>
<evidence type="ECO:0000256" key="4">
    <source>
        <dbReference type="ARBA" id="ARBA00022833"/>
    </source>
</evidence>
<evidence type="ECO:0000313" key="8">
    <source>
        <dbReference type="EMBL" id="KAK3167591.1"/>
    </source>
</evidence>
<evidence type="ECO:0000256" key="3">
    <source>
        <dbReference type="ARBA" id="ARBA00022771"/>
    </source>
</evidence>
<feature type="region of interest" description="Disordered" evidence="6">
    <location>
        <begin position="298"/>
        <end position="362"/>
    </location>
</feature>
<dbReference type="GO" id="GO:0032012">
    <property type="term" value="P:regulation of ARF protein signal transduction"/>
    <property type="evidence" value="ECO:0007669"/>
    <property type="project" value="TreeGrafter"/>
</dbReference>
<evidence type="ECO:0000259" key="7">
    <source>
        <dbReference type="PROSITE" id="PS50115"/>
    </source>
</evidence>
<dbReference type="AlphaFoldDB" id="A0AAE0DFE0"/>
<dbReference type="GO" id="GO:0008270">
    <property type="term" value="F:zinc ion binding"/>
    <property type="evidence" value="ECO:0007669"/>
    <property type="project" value="UniProtKB-KW"/>
</dbReference>
<keyword evidence="9" id="KW-1185">Reference proteome</keyword>
<dbReference type="CDD" id="cd08830">
    <property type="entry name" value="ArfGap_ArfGap1"/>
    <property type="match status" value="1"/>
</dbReference>
<keyword evidence="2" id="KW-0479">Metal-binding</keyword>
<dbReference type="GO" id="GO:0030100">
    <property type="term" value="P:regulation of endocytosis"/>
    <property type="evidence" value="ECO:0007669"/>
    <property type="project" value="TreeGrafter"/>
</dbReference>
<evidence type="ECO:0000256" key="6">
    <source>
        <dbReference type="SAM" id="MobiDB-lite"/>
    </source>
</evidence>
<accession>A0AAE0DFE0</accession>
<dbReference type="PRINTS" id="PR00405">
    <property type="entry name" value="REVINTRACTNG"/>
</dbReference>
<evidence type="ECO:0000256" key="5">
    <source>
        <dbReference type="PROSITE-ProRule" id="PRU00288"/>
    </source>
</evidence>